<dbReference type="AlphaFoldDB" id="A0A653XLP8"/>
<organism evidence="1 2">
    <name type="scientific">Bacillus altitudinis</name>
    <dbReference type="NCBI Taxonomy" id="293387"/>
    <lineage>
        <taxon>Bacteria</taxon>
        <taxon>Bacillati</taxon>
        <taxon>Bacillota</taxon>
        <taxon>Bacilli</taxon>
        <taxon>Bacillales</taxon>
        <taxon>Bacillaceae</taxon>
        <taxon>Bacillus</taxon>
    </lineage>
</organism>
<gene>
    <name evidence="1" type="ORF">BACI348_50831</name>
</gene>
<accession>A0A653XLP8</accession>
<proteinExistence type="predicted"/>
<name>A0A653XLP8_BACAB</name>
<evidence type="ECO:0000313" key="2">
    <source>
        <dbReference type="Proteomes" id="UP000433089"/>
    </source>
</evidence>
<dbReference type="EMBL" id="CABWLH010000010">
    <property type="protein sequence ID" value="VXC31017.1"/>
    <property type="molecule type" value="Genomic_DNA"/>
</dbReference>
<dbReference type="RefSeq" id="WP_041091342.1">
    <property type="nucleotide sequence ID" value="NZ_CANMIN010000003.1"/>
</dbReference>
<sequence length="92" mass="10671">MKKWKNWLSVWFGFVMNVLVNPGELLKKQGVKVAAVDGGFFLAVNERKLEKLADEKKKKRRTEKPFQESLMMLYEKTTREARAGPLLSLQKS</sequence>
<dbReference type="Proteomes" id="UP000433089">
    <property type="component" value="Unassembled WGS sequence"/>
</dbReference>
<evidence type="ECO:0000313" key="1">
    <source>
        <dbReference type="EMBL" id="VXC31017.1"/>
    </source>
</evidence>
<protein>
    <submittedName>
        <fullName evidence="1">Uncharacterized protein</fullName>
    </submittedName>
</protein>
<reference evidence="1 2" key="1">
    <citation type="submission" date="2019-10" db="EMBL/GenBank/DDBJ databases">
        <authorList>
            <person name="Karimi E."/>
        </authorList>
    </citation>
    <scope>NUCLEOTIDE SEQUENCE [LARGE SCALE GENOMIC DNA]</scope>
    <source>
        <strain evidence="1">Bacillus sp. 348</strain>
    </source>
</reference>